<dbReference type="GO" id="GO:1990716">
    <property type="term" value="C:axonemal central apparatus"/>
    <property type="evidence" value="ECO:0007669"/>
    <property type="project" value="TreeGrafter"/>
</dbReference>
<proteinExistence type="predicted"/>
<dbReference type="GO" id="GO:1904158">
    <property type="term" value="P:axonemal central apparatus assembly"/>
    <property type="evidence" value="ECO:0007669"/>
    <property type="project" value="TreeGrafter"/>
</dbReference>
<name>A0A4W2GXR7_BOBOX</name>
<dbReference type="AlphaFoldDB" id="A0A4W2GXR7"/>
<evidence type="ECO:0000256" key="1">
    <source>
        <dbReference type="SAM" id="MobiDB-lite"/>
    </source>
</evidence>
<reference evidence="2 3" key="1">
    <citation type="submission" date="2018-11" db="EMBL/GenBank/DDBJ databases">
        <title>Haplotype-resolved cattle genomes.</title>
        <authorList>
            <person name="Low W.Y."/>
            <person name="Tearle R."/>
            <person name="Bickhart D.M."/>
            <person name="Rosen B.D."/>
            <person name="Koren S."/>
            <person name="Rhie A."/>
            <person name="Hiendleder S."/>
            <person name="Phillippy A.M."/>
            <person name="Smith T.P.L."/>
            <person name="Williams J.L."/>
        </authorList>
    </citation>
    <scope>NUCLEOTIDE SEQUENCE [LARGE SCALE GENOMIC DNA]</scope>
</reference>
<evidence type="ECO:0000313" key="3">
    <source>
        <dbReference type="Proteomes" id="UP000429181"/>
    </source>
</evidence>
<sequence length="314" mass="36486">MRYYNDLLNPIPEEFISVPLILHCMLEQVVASEDLVPPSLVEPPPRADGLDYRIAAHIVSILPSLCLTEREKKNLHEIFLSEEENESKPVPTGPLLLNYHDAHAHKKYMLKDLKNFDPVQIEQEMQSKLPLWEFLKFPLPPPWNSTKRLATIHELMHFCTSEVLSWNEVERAFKVFTFENLKLSEVDEDGNLKRSKMMYGTDSEMFNIPWDNPARFAKQIRQQYIMKMNTQEAKQQTDDGAKDRILFLNQNWSTPMPDDALNKEPSDCRQPGSNKKSLDSDNREPTEQERNLKSQLQPETLGYYKTLNIVPCAI</sequence>
<accession>A0A4W2GXR7</accession>
<feature type="compositionally biased region" description="Basic and acidic residues" evidence="1">
    <location>
        <begin position="276"/>
        <end position="292"/>
    </location>
</feature>
<dbReference type="Ensembl" id="ENSBIXT00005051933.1">
    <property type="protein sequence ID" value="ENSBIXP00005023555.1"/>
    <property type="gene ID" value="ENSBIXG00005026267.1"/>
</dbReference>
<evidence type="ECO:0008006" key="4">
    <source>
        <dbReference type="Google" id="ProtNLM"/>
    </source>
</evidence>
<dbReference type="PANTHER" id="PTHR21963">
    <property type="entry name" value="PF6"/>
    <property type="match status" value="1"/>
</dbReference>
<dbReference type="GeneTree" id="ENSGT00390000013693"/>
<reference evidence="2" key="2">
    <citation type="submission" date="2025-08" db="UniProtKB">
        <authorList>
            <consortium name="Ensembl"/>
        </authorList>
    </citation>
    <scope>IDENTIFICATION</scope>
</reference>
<dbReference type="Proteomes" id="UP000429181">
    <property type="component" value="Chromosome 11"/>
</dbReference>
<dbReference type="GO" id="GO:0005576">
    <property type="term" value="C:extracellular region"/>
    <property type="evidence" value="ECO:0007669"/>
    <property type="project" value="GOC"/>
</dbReference>
<organism evidence="2 3">
    <name type="scientific">Bos indicus x Bos taurus</name>
    <name type="common">Hybrid cattle</name>
    <dbReference type="NCBI Taxonomy" id="30522"/>
    <lineage>
        <taxon>Eukaryota</taxon>
        <taxon>Metazoa</taxon>
        <taxon>Chordata</taxon>
        <taxon>Craniata</taxon>
        <taxon>Vertebrata</taxon>
        <taxon>Euteleostomi</taxon>
        <taxon>Mammalia</taxon>
        <taxon>Eutheria</taxon>
        <taxon>Laurasiatheria</taxon>
        <taxon>Artiodactyla</taxon>
        <taxon>Ruminantia</taxon>
        <taxon>Pecora</taxon>
        <taxon>Bovidae</taxon>
        <taxon>Bovinae</taxon>
        <taxon>Bos</taxon>
    </lineage>
</organism>
<evidence type="ECO:0000313" key="2">
    <source>
        <dbReference type="Ensembl" id="ENSBIXP00005023555.1"/>
    </source>
</evidence>
<dbReference type="PANTHER" id="PTHR21963:SF1">
    <property type="entry name" value="SPERM-ASSOCIATED ANTIGEN 17"/>
    <property type="match status" value="1"/>
</dbReference>
<protein>
    <recommendedName>
        <fullName evidence="4">Sperm associated antigen 17</fullName>
    </recommendedName>
</protein>
<dbReference type="InterPro" id="IPR026173">
    <property type="entry name" value="SPAG17"/>
</dbReference>
<dbReference type="GO" id="GO:0003351">
    <property type="term" value="P:epithelial cilium movement involved in extracellular fluid movement"/>
    <property type="evidence" value="ECO:0007669"/>
    <property type="project" value="TreeGrafter"/>
</dbReference>
<feature type="region of interest" description="Disordered" evidence="1">
    <location>
        <begin position="254"/>
        <end position="296"/>
    </location>
</feature>